<dbReference type="Pfam" id="PF06439">
    <property type="entry name" value="3keto-disac_hyd"/>
    <property type="match status" value="1"/>
</dbReference>
<accession>A0A918TKL6</accession>
<dbReference type="InterPro" id="IPR010496">
    <property type="entry name" value="AL/BT2_dom"/>
</dbReference>
<feature type="domain" description="3-keto-alpha-glucoside-1,2-lyase/3-keto-2-hydroxy-glucal hydratase" evidence="1">
    <location>
        <begin position="10"/>
        <end position="207"/>
    </location>
</feature>
<reference evidence="2" key="2">
    <citation type="submission" date="2020-09" db="EMBL/GenBank/DDBJ databases">
        <authorList>
            <person name="Sun Q."/>
            <person name="Kim S."/>
        </authorList>
    </citation>
    <scope>NUCLEOTIDE SEQUENCE</scope>
    <source>
        <strain evidence="2">KCTC 12988</strain>
    </source>
</reference>
<organism evidence="2 3">
    <name type="scientific">Roseibacillus persicicus</name>
    <dbReference type="NCBI Taxonomy" id="454148"/>
    <lineage>
        <taxon>Bacteria</taxon>
        <taxon>Pseudomonadati</taxon>
        <taxon>Verrucomicrobiota</taxon>
        <taxon>Verrucomicrobiia</taxon>
        <taxon>Verrucomicrobiales</taxon>
        <taxon>Verrucomicrobiaceae</taxon>
        <taxon>Roseibacillus</taxon>
    </lineage>
</organism>
<protein>
    <recommendedName>
        <fullName evidence="1">3-keto-alpha-glucoside-1,2-lyase/3-keto-2-hydroxy-glucal hydratase domain-containing protein</fullName>
    </recommendedName>
</protein>
<gene>
    <name evidence="2" type="ORF">GCM10007100_19870</name>
</gene>
<dbReference type="AlphaFoldDB" id="A0A918TKL6"/>
<dbReference type="Proteomes" id="UP000644507">
    <property type="component" value="Unassembled WGS sequence"/>
</dbReference>
<evidence type="ECO:0000259" key="1">
    <source>
        <dbReference type="Pfam" id="PF06439"/>
    </source>
</evidence>
<keyword evidence="3" id="KW-1185">Reference proteome</keyword>
<dbReference type="GO" id="GO:0016787">
    <property type="term" value="F:hydrolase activity"/>
    <property type="evidence" value="ECO:0007669"/>
    <property type="project" value="InterPro"/>
</dbReference>
<evidence type="ECO:0000313" key="2">
    <source>
        <dbReference type="EMBL" id="GHC53401.1"/>
    </source>
</evidence>
<comment type="caution">
    <text evidence="2">The sequence shown here is derived from an EMBL/GenBank/DDBJ whole genome shotgun (WGS) entry which is preliminary data.</text>
</comment>
<name>A0A918TKL6_9BACT</name>
<evidence type="ECO:0000313" key="3">
    <source>
        <dbReference type="Proteomes" id="UP000644507"/>
    </source>
</evidence>
<dbReference type="Gene3D" id="2.60.120.560">
    <property type="entry name" value="Exo-inulinase, domain 1"/>
    <property type="match status" value="1"/>
</dbReference>
<proteinExistence type="predicted"/>
<reference evidence="2" key="1">
    <citation type="journal article" date="2014" name="Int. J. Syst. Evol. Microbiol.">
        <title>Complete genome sequence of Corynebacterium casei LMG S-19264T (=DSM 44701T), isolated from a smear-ripened cheese.</title>
        <authorList>
            <consortium name="US DOE Joint Genome Institute (JGI-PGF)"/>
            <person name="Walter F."/>
            <person name="Albersmeier A."/>
            <person name="Kalinowski J."/>
            <person name="Ruckert C."/>
        </authorList>
    </citation>
    <scope>NUCLEOTIDE SEQUENCE</scope>
    <source>
        <strain evidence="2">KCTC 12988</strain>
    </source>
</reference>
<sequence length="347" mass="39137">MVGGEETPEGFVSLFNGKDLSGWSGNPEHWSVVEGCIVGEVDGSLKRNRFLTWEGRVKNFELRAKVWVSNGGNSGLQYRSRMRPELGEWVMSGYQADVLPKVVGMNGMFYEEQGRRILGRTGERVVVDRFGMSWVVGRMEVKEFPAEVWRDYRVLVRGNHHQHWIDGHLTADAIDDDVAGRALEGLLGVQVHVGPAMKVQYRDLWLKRLPAEIPLVKQEIPGGATLVKPQQRLPKDWVSPKRGELVKELAEDEIEWDEVKRKGFQGSRGLELPASEFTHLRVWFGGGAEEVFTLKVDGETVFSEKRVSPTWQLLEVPVQRGATVSFEGGENAYWAEPTLWKLPAGTE</sequence>
<dbReference type="EMBL" id="BMXI01000007">
    <property type="protein sequence ID" value="GHC53401.1"/>
    <property type="molecule type" value="Genomic_DNA"/>
</dbReference>